<feature type="transmembrane region" description="Helical" evidence="1">
    <location>
        <begin position="6"/>
        <end position="27"/>
    </location>
</feature>
<keyword evidence="1" id="KW-1133">Transmembrane helix</keyword>
<keyword evidence="3" id="KW-1185">Reference proteome</keyword>
<evidence type="ECO:0000313" key="2">
    <source>
        <dbReference type="EMBL" id="AEE95761.1"/>
    </source>
</evidence>
<dbReference type="STRING" id="697281.Mahau_0557"/>
<evidence type="ECO:0000313" key="3">
    <source>
        <dbReference type="Proteomes" id="UP000008457"/>
    </source>
</evidence>
<dbReference type="KEGG" id="mas:Mahau_0557"/>
<dbReference type="AlphaFoldDB" id="F3ZZF1"/>
<dbReference type="HOGENOM" id="CLU_3356945_0_0_9"/>
<reference evidence="3" key="1">
    <citation type="submission" date="2010-11" db="EMBL/GenBank/DDBJ databases">
        <title>The complete genome of Mahella australiensis DSM 15567.</title>
        <authorList>
            <consortium name="US DOE Joint Genome Institute (JGI-PGF)"/>
            <person name="Lucas S."/>
            <person name="Copeland A."/>
            <person name="Lapidus A."/>
            <person name="Bruce D."/>
            <person name="Goodwin L."/>
            <person name="Pitluck S."/>
            <person name="Kyrpides N."/>
            <person name="Mavromatis K."/>
            <person name="Pagani I."/>
            <person name="Ivanova N."/>
            <person name="Teshima H."/>
            <person name="Brettin T."/>
            <person name="Detter J.C."/>
            <person name="Han C."/>
            <person name="Tapia R."/>
            <person name="Land M."/>
            <person name="Hauser L."/>
            <person name="Markowitz V."/>
            <person name="Cheng J.-F."/>
            <person name="Hugenholtz P."/>
            <person name="Woyke T."/>
            <person name="Wu D."/>
            <person name="Spring S."/>
            <person name="Pukall R."/>
            <person name="Steenblock K."/>
            <person name="Schneider S."/>
            <person name="Klenk H.-P."/>
            <person name="Eisen J.A."/>
        </authorList>
    </citation>
    <scope>NUCLEOTIDE SEQUENCE [LARGE SCALE GENOMIC DNA]</scope>
    <source>
        <strain evidence="3">DSM 15567 / CIP 107919 / 50-1 BON</strain>
    </source>
</reference>
<dbReference type="Proteomes" id="UP000008457">
    <property type="component" value="Chromosome"/>
</dbReference>
<dbReference type="EMBL" id="CP002360">
    <property type="protein sequence ID" value="AEE95761.1"/>
    <property type="molecule type" value="Genomic_DNA"/>
</dbReference>
<protein>
    <submittedName>
        <fullName evidence="2">Uncharacterized protein</fullName>
    </submittedName>
</protein>
<evidence type="ECO:0000256" key="1">
    <source>
        <dbReference type="SAM" id="Phobius"/>
    </source>
</evidence>
<name>F3ZZF1_MAHA5</name>
<proteinExistence type="predicted"/>
<gene>
    <name evidence="2" type="ordered locus">Mahau_0557</name>
</gene>
<organism evidence="2 3">
    <name type="scientific">Mahella australiensis (strain DSM 15567 / CIP 107919 / 50-1 BON)</name>
    <dbReference type="NCBI Taxonomy" id="697281"/>
    <lineage>
        <taxon>Bacteria</taxon>
        <taxon>Bacillati</taxon>
        <taxon>Bacillota</taxon>
        <taxon>Clostridia</taxon>
        <taxon>Thermoanaerobacterales</taxon>
        <taxon>Thermoanaerobacterales Family IV. Incertae Sedis</taxon>
        <taxon>Mahella</taxon>
    </lineage>
</organism>
<reference evidence="2 3" key="2">
    <citation type="journal article" date="2011" name="Stand. Genomic Sci.">
        <title>Complete genome sequence of Mahella australiensis type strain (50-1 BON).</title>
        <authorList>
            <person name="Sikorski J."/>
            <person name="Teshima H."/>
            <person name="Nolan M."/>
            <person name="Lucas S."/>
            <person name="Hammon N."/>
            <person name="Deshpande S."/>
            <person name="Cheng J.F."/>
            <person name="Pitluck S."/>
            <person name="Liolios K."/>
            <person name="Pagani I."/>
            <person name="Ivanova N."/>
            <person name="Huntemann M."/>
            <person name="Mavromatis K."/>
            <person name="Ovchinikova G."/>
            <person name="Pati A."/>
            <person name="Tapia R."/>
            <person name="Han C."/>
            <person name="Goodwin L."/>
            <person name="Chen A."/>
            <person name="Palaniappan K."/>
            <person name="Land M."/>
            <person name="Hauser L."/>
            <person name="Ngatchou-Djao O.D."/>
            <person name="Rohde M."/>
            <person name="Pukall R."/>
            <person name="Spring S."/>
            <person name="Abt B."/>
            <person name="Goker M."/>
            <person name="Detter J.C."/>
            <person name="Woyke T."/>
            <person name="Bristow J."/>
            <person name="Markowitz V."/>
            <person name="Hugenholtz P."/>
            <person name="Eisen J.A."/>
            <person name="Kyrpides N.C."/>
            <person name="Klenk H.P."/>
            <person name="Lapidus A."/>
        </authorList>
    </citation>
    <scope>NUCLEOTIDE SEQUENCE [LARGE SCALE GENOMIC DNA]</scope>
    <source>
        <strain evidence="3">DSM 15567 / CIP 107919 / 50-1 BON</strain>
    </source>
</reference>
<accession>F3ZZF1</accession>
<sequence>MVQWWWLIIALFAGNAIGFFIAALLAAGEEGKNDGI</sequence>
<keyword evidence="1" id="KW-0812">Transmembrane</keyword>
<keyword evidence="1" id="KW-0472">Membrane</keyword>